<dbReference type="InterPro" id="IPR026705">
    <property type="entry name" value="Hid-1/Ecm30"/>
</dbReference>
<protein>
    <submittedName>
        <fullName evidence="2">Uncharacterized protein</fullName>
    </submittedName>
</protein>
<evidence type="ECO:0000313" key="3">
    <source>
        <dbReference type="Proteomes" id="UP001306508"/>
    </source>
</evidence>
<reference evidence="3" key="1">
    <citation type="submission" date="2023-07" db="EMBL/GenBank/DDBJ databases">
        <title>A draft genome of Kazachstania heterogenica Y-27499.</title>
        <authorList>
            <person name="Donic C."/>
            <person name="Kralova J.S."/>
            <person name="Fidel L."/>
            <person name="Ben-Dor S."/>
            <person name="Jung S."/>
        </authorList>
    </citation>
    <scope>NUCLEOTIDE SEQUENCE [LARGE SCALE GENOMIC DNA]</scope>
    <source>
        <strain evidence="3">Y27499</strain>
    </source>
</reference>
<dbReference type="PANTHER" id="PTHR21575">
    <property type="entry name" value="PROTEIN HID1"/>
    <property type="match status" value="1"/>
</dbReference>
<name>A0AAN7WN94_9SACH</name>
<evidence type="ECO:0000313" key="2">
    <source>
        <dbReference type="EMBL" id="KAK5780348.1"/>
    </source>
</evidence>
<evidence type="ECO:0000256" key="1">
    <source>
        <dbReference type="SAM" id="MobiDB-lite"/>
    </source>
</evidence>
<organism evidence="2 3">
    <name type="scientific">Arxiozyma heterogenica</name>
    <dbReference type="NCBI Taxonomy" id="278026"/>
    <lineage>
        <taxon>Eukaryota</taxon>
        <taxon>Fungi</taxon>
        <taxon>Dikarya</taxon>
        <taxon>Ascomycota</taxon>
        <taxon>Saccharomycotina</taxon>
        <taxon>Saccharomycetes</taxon>
        <taxon>Saccharomycetales</taxon>
        <taxon>Saccharomycetaceae</taxon>
        <taxon>Arxiozyma</taxon>
    </lineage>
</organism>
<dbReference type="GO" id="GO:0005797">
    <property type="term" value="C:Golgi medial cisterna"/>
    <property type="evidence" value="ECO:0007669"/>
    <property type="project" value="TreeGrafter"/>
</dbReference>
<comment type="caution">
    <text evidence="2">The sequence shown here is derived from an EMBL/GenBank/DDBJ whole genome shotgun (WGS) entry which is preliminary data.</text>
</comment>
<feature type="compositionally biased region" description="Low complexity" evidence="1">
    <location>
        <begin position="1181"/>
        <end position="1205"/>
    </location>
</feature>
<proteinExistence type="predicted"/>
<feature type="compositionally biased region" description="Low complexity" evidence="1">
    <location>
        <begin position="509"/>
        <end position="527"/>
    </location>
</feature>
<feature type="region of interest" description="Disordered" evidence="1">
    <location>
        <begin position="1159"/>
        <end position="1205"/>
    </location>
</feature>
<feature type="region of interest" description="Disordered" evidence="1">
    <location>
        <begin position="509"/>
        <end position="535"/>
    </location>
</feature>
<feature type="compositionally biased region" description="Polar residues" evidence="1">
    <location>
        <begin position="1159"/>
        <end position="1172"/>
    </location>
</feature>
<dbReference type="GO" id="GO:0000138">
    <property type="term" value="C:Golgi trans cisterna"/>
    <property type="evidence" value="ECO:0007669"/>
    <property type="project" value="TreeGrafter"/>
</dbReference>
<dbReference type="GO" id="GO:0016020">
    <property type="term" value="C:membrane"/>
    <property type="evidence" value="ECO:0007669"/>
    <property type="project" value="TreeGrafter"/>
</dbReference>
<dbReference type="PANTHER" id="PTHR21575:SF12">
    <property type="entry name" value="PROTEIN HID1"/>
    <property type="match status" value="1"/>
</dbReference>
<sequence length="1370" mass="158807">MGNTDSKLQSVYHSHFQRLATPTNNNDSSNDNDNIIPLFNDNINLSFILSLLFQNNNNKNHGTDDNDNDNDNDNNDNLLNYSVYNKYPIFNQFFLDFYNENNNNDIESFHINKQILTLIINSNYKNYENLLRFVILQFIFYSKSVILINNSNSTKNSNNIPYYCPKKLIQNLLLSIRLLINLLPTYYSYQNDISNNNFLIYDTDFIWDNKSLDNIFNIKNNFTNQQQNLNELLEPNCSLGQLIIENLLNLSFIDGFTVFNDKNKTNQTNNNNNNNNNDKDINLVWENGLFTKNTFLLKQYPRLDLNRVYCLELWLTLFSIDLYKTDNHSDLNSPDNKTSNNFIEFLLKLRSNKLNLLFLSIINLLSIYGNNFKSNLIQNSYYTNNNNYYLLKKIDDSIVPNSKKILLDLKAKLILLGLQFINVILYYITINNIQHSSIEIFLQKFMQREFDFKLLLTSFIKIFKHPIDKCIEIELNPLRFHNDLTSSLSSPSNNVSNSTSTLQAQSYSSSSSSVSSSTSASNQVNRSTSNDSSPIKTNLPDIPDLLIQFMLFIKSFININSNFKKYFIEKFANKFVIFNIYYIKYYSNINCYNSSLIPLCYTLILTLLNEKLTLHKLLQTFTINYYTNKLPNFYKLPNLELSNIESLTYRDFIIIHLSNYNIKLIKQNLIPNNLNFEILYNILPIGNNINNIGLNELPKSAILHSNPNSYSNPSSNDTLSYNAILSLLNLFNKMSIKSYLSSYSNNEIYYVSGSQYFGSIQSLSLPSWKLDQLALMIRTILKFISFHYDESKNLLFLLCKYQNLLFQVKDSLQFIDKILFSNPSKLNDYVFNNLKNIKTLQKIEYMTQLNYKDNIYNSINMSINNANGYSNLSNDPINMEKLSVNHPTSLVFNKITSDTDSKEKTANNDTMLNSDNNNKKKNKILEHSDYNYDLYFENKFIYTIFQTQWPWGLNENHKLKLSKSVSIDTTKSAFWTGHSDFKLLARIIKLIVMEFPEILNTKKNSEFSILMKKLNVFKPKLYEKLKDHLPIYLSHPKFYSGIQFLDNNKICSKWLYKLCWTNIFNANSYYYQFDPELDSVYRFNVGTKPQTIILQNKRLNDVMSINGNTTSRPGSLVSSASPILPTLERWSSNNSTLSRTQSNNSSILSFFTHDNNNSITTANSPTSTSNDGQFEGKKSIHNSSNNKNLNGNNNDANNTNNSYPFSSSTSSSSNFFKFSWSHFHKGNDINGLTIQEESAVANSNHKDMVDDDDEEIQNLHTKTYNYPIDLYKISDDEELLKDNIWVNTKVGLFVLKKDKKEELTFFNVTSSLLKKFKFSNNSNDSDCNENNGVLNNDPSSIKSTPSTTYINNNYNSNDSTPLTRPIRRYF</sequence>
<dbReference type="EMBL" id="JAWIZZ010000041">
    <property type="protein sequence ID" value="KAK5780348.1"/>
    <property type="molecule type" value="Genomic_DNA"/>
</dbReference>
<gene>
    <name evidence="2" type="ORF">RI543_002104</name>
</gene>
<keyword evidence="3" id="KW-1185">Reference proteome</keyword>
<dbReference type="Proteomes" id="UP001306508">
    <property type="component" value="Unassembled WGS sequence"/>
</dbReference>
<accession>A0AAN7WN94</accession>